<name>A0ACA9Y003_9ASCO</name>
<dbReference type="EMBL" id="CALSDN010000001">
    <property type="protein sequence ID" value="CAH6718232.1"/>
    <property type="molecule type" value="Genomic_DNA"/>
</dbReference>
<organism evidence="1 2">
    <name type="scientific">[Candida] jaroonii</name>
    <dbReference type="NCBI Taxonomy" id="467808"/>
    <lineage>
        <taxon>Eukaryota</taxon>
        <taxon>Fungi</taxon>
        <taxon>Dikarya</taxon>
        <taxon>Ascomycota</taxon>
        <taxon>Saccharomycotina</taxon>
        <taxon>Pichiomycetes</taxon>
        <taxon>Debaryomycetaceae</taxon>
        <taxon>Yamadazyma</taxon>
    </lineage>
</organism>
<sequence length="656" mass="76992">MESETIQFYRTIFDDQVKDDEYYHSFYSVTVSVNGLKSIIKSNLQDQLQNGKSDIVKGNSIQIVDDTSNPSIDGTNGINGNDSDHGKLEKIEIIKKLIKEGIKLYGEAIEIPQIKDSPSTISEDLEEEDITNIGKRKDSVKSVNSINFNQIDENLRLEYIVNVLKILRILILSIDNIQIDEFLSFNQWFLIKLLPNFDMPQIHQSIIVIVKEIIYFVYDVVMKNKNTDLKFLKKYEFSELFNDVLVKTNAKLHEDVMELPVVKLSVESKIKLFMVIGILGDKLKISNVNQLFLQFESMLLYNLKLSFEYSSDLVHYQIMNGSFFHWMTGNILNFQDQYINDKFINRIDVKQPKYVNNEELCLVLDNRLKECKLKNLENFEIRELLPISLYVNAFLDNEDFLKTFIVNDNFFNWLCLLSYSFQYQYKIKSSILMTRLSILMINKLMTSEDICNIRIDECKWKLCHQKNPIVSLSENPNKLVSSYILDMFSILLRFNLNKKLNTINFINSIKLVHIIISKQVDEEFEYIELFKIIINLLNFNEQFLHNDDLTFEILQLSNNLLTLNIRFELIYEILLNFNKFYQIKEVENFPNLMILKVFLSEKFDLEGSNDENKIRPADLDYDSVEFIDTIELFDGDLTLLDIPKVQLDIKDIVKNI</sequence>
<reference evidence="1" key="1">
    <citation type="submission" date="2022-06" db="EMBL/GenBank/DDBJ databases">
        <authorList>
            <person name="Legras J.-L."/>
            <person name="Devillers H."/>
            <person name="Grondin C."/>
        </authorList>
    </citation>
    <scope>NUCLEOTIDE SEQUENCE</scope>
    <source>
        <strain evidence="1">CLIB 1444</strain>
    </source>
</reference>
<proteinExistence type="predicted"/>
<dbReference type="Proteomes" id="UP001152531">
    <property type="component" value="Unassembled WGS sequence"/>
</dbReference>
<gene>
    <name evidence="1" type="ORF">CLIB1444_01S02102</name>
</gene>
<protein>
    <submittedName>
        <fullName evidence="1">Uncharacterized protein</fullName>
    </submittedName>
</protein>
<accession>A0ACA9Y003</accession>
<keyword evidence="2" id="KW-1185">Reference proteome</keyword>
<evidence type="ECO:0000313" key="1">
    <source>
        <dbReference type="EMBL" id="CAH6718232.1"/>
    </source>
</evidence>
<comment type="caution">
    <text evidence="1">The sequence shown here is derived from an EMBL/GenBank/DDBJ whole genome shotgun (WGS) entry which is preliminary data.</text>
</comment>
<evidence type="ECO:0000313" key="2">
    <source>
        <dbReference type="Proteomes" id="UP001152531"/>
    </source>
</evidence>